<protein>
    <recommendedName>
        <fullName evidence="5">Tyr recombinase domain-containing protein</fullName>
    </recommendedName>
</protein>
<dbReference type="Gene3D" id="1.10.443.10">
    <property type="entry name" value="Intergrase catalytic core"/>
    <property type="match status" value="1"/>
</dbReference>
<dbReference type="SUPFAM" id="SSF56349">
    <property type="entry name" value="DNA breaking-rejoining enzymes"/>
    <property type="match status" value="1"/>
</dbReference>
<dbReference type="Proteomes" id="UP001320119">
    <property type="component" value="Chromosome"/>
</dbReference>
<evidence type="ECO:0000256" key="3">
    <source>
        <dbReference type="ARBA" id="ARBA00023125"/>
    </source>
</evidence>
<dbReference type="PANTHER" id="PTHR30349">
    <property type="entry name" value="PHAGE INTEGRASE-RELATED"/>
    <property type="match status" value="1"/>
</dbReference>
<dbReference type="GO" id="GO:0015074">
    <property type="term" value="P:DNA integration"/>
    <property type="evidence" value="ECO:0007669"/>
    <property type="project" value="UniProtKB-KW"/>
</dbReference>
<keyword evidence="7" id="KW-1185">Reference proteome</keyword>
<accession>A0AAN2BJH1</accession>
<dbReference type="AlphaFoldDB" id="A0AAN2BJH1"/>
<dbReference type="InterPro" id="IPR004107">
    <property type="entry name" value="Integrase_SAM-like_N"/>
</dbReference>
<keyword evidence="4" id="KW-0233">DNA recombination</keyword>
<evidence type="ECO:0000256" key="4">
    <source>
        <dbReference type="ARBA" id="ARBA00023172"/>
    </source>
</evidence>
<dbReference type="NCBIfam" id="TIGR02249">
    <property type="entry name" value="integrase_gron"/>
    <property type="match status" value="1"/>
</dbReference>
<keyword evidence="3" id="KW-0238">DNA-binding</keyword>
<reference evidence="6 7" key="1">
    <citation type="journal article" date="2022" name="IScience">
        <title>An ultrasensitive nanofiber-based assay for enzymatic hydrolysis and deep-sea microbial degradation of cellulose.</title>
        <authorList>
            <person name="Tsudome M."/>
            <person name="Tachioka M."/>
            <person name="Miyazaki M."/>
            <person name="Uchimura K."/>
            <person name="Tsuda M."/>
            <person name="Takaki Y."/>
            <person name="Deguchi S."/>
        </authorList>
    </citation>
    <scope>NUCLEOTIDE SEQUENCE [LARGE SCALE GENOMIC DNA]</scope>
    <source>
        <strain evidence="6 7">GE09</strain>
    </source>
</reference>
<gene>
    <name evidence="6" type="ORF">MARGE09_P1147</name>
</gene>
<evidence type="ECO:0000259" key="5">
    <source>
        <dbReference type="PROSITE" id="PS51898"/>
    </source>
</evidence>
<dbReference type="EMBL" id="AP023086">
    <property type="protein sequence ID" value="BCD96947.1"/>
    <property type="molecule type" value="Genomic_DNA"/>
</dbReference>
<dbReference type="InterPro" id="IPR050090">
    <property type="entry name" value="Tyrosine_recombinase_XerCD"/>
</dbReference>
<dbReference type="InterPro" id="IPR013762">
    <property type="entry name" value="Integrase-like_cat_sf"/>
</dbReference>
<evidence type="ECO:0000256" key="2">
    <source>
        <dbReference type="ARBA" id="ARBA00022908"/>
    </source>
</evidence>
<dbReference type="PANTHER" id="PTHR30349:SF64">
    <property type="entry name" value="PROPHAGE INTEGRASE INTD-RELATED"/>
    <property type="match status" value="1"/>
</dbReference>
<dbReference type="KEGG" id="marq:MARGE09_P1147"/>
<dbReference type="InterPro" id="IPR011946">
    <property type="entry name" value="Integrase_integron-type"/>
</dbReference>
<proteinExistence type="inferred from homology"/>
<sequence>MITDIRPPLPSQPTRFMDQLRAFIRSKQMAYTTEKSYCRWMADYIRFHRMQHPKDLNDQAIDEYLSHLVLKRNLAINTQKSALNAIVFVYTQFLKITVGKLDFVPSNRPRTIPTVFSHQEAVAVINALTGQYQLMARILYGSGLRISEGCRLRIQDVDFGNNCIVVRDGKGLKWRRTLLPESIKPALKEQIESALLIHRQDLTNGLGAVYLPHSLDKKYPNAAKSPAWQYIFPAQKRSLDPRSNIVRRHHISDQQVQRQVRVAIDQAGIYKKAGSQLKLLLRFYHDLHPCRPHTLVTVSPRRAGMH</sequence>
<feature type="domain" description="Tyr recombinase" evidence="5">
    <location>
        <begin position="111"/>
        <end position="306"/>
    </location>
</feature>
<dbReference type="PROSITE" id="PS51898">
    <property type="entry name" value="TYR_RECOMBINASE"/>
    <property type="match status" value="1"/>
</dbReference>
<evidence type="ECO:0000313" key="7">
    <source>
        <dbReference type="Proteomes" id="UP001320119"/>
    </source>
</evidence>
<dbReference type="Gene3D" id="1.10.150.130">
    <property type="match status" value="1"/>
</dbReference>
<organism evidence="6 7">
    <name type="scientific">Marinagarivorans cellulosilyticus</name>
    <dbReference type="NCBI Taxonomy" id="2721545"/>
    <lineage>
        <taxon>Bacteria</taxon>
        <taxon>Pseudomonadati</taxon>
        <taxon>Pseudomonadota</taxon>
        <taxon>Gammaproteobacteria</taxon>
        <taxon>Cellvibrionales</taxon>
        <taxon>Cellvibrionaceae</taxon>
        <taxon>Marinagarivorans</taxon>
    </lineage>
</organism>
<dbReference type="GO" id="GO:0006310">
    <property type="term" value="P:DNA recombination"/>
    <property type="evidence" value="ECO:0007669"/>
    <property type="project" value="UniProtKB-KW"/>
</dbReference>
<dbReference type="InterPro" id="IPR011010">
    <property type="entry name" value="DNA_brk_join_enz"/>
</dbReference>
<dbReference type="InterPro" id="IPR002104">
    <property type="entry name" value="Integrase_catalytic"/>
</dbReference>
<keyword evidence="2" id="KW-0229">DNA integration</keyword>
<name>A0AAN2BJH1_9GAMM</name>
<dbReference type="GO" id="GO:0003677">
    <property type="term" value="F:DNA binding"/>
    <property type="evidence" value="ECO:0007669"/>
    <property type="project" value="UniProtKB-KW"/>
</dbReference>
<evidence type="ECO:0000256" key="1">
    <source>
        <dbReference type="ARBA" id="ARBA00008857"/>
    </source>
</evidence>
<comment type="similarity">
    <text evidence="1">Belongs to the 'phage' integrase family.</text>
</comment>
<dbReference type="Pfam" id="PF00589">
    <property type="entry name" value="Phage_integrase"/>
    <property type="match status" value="1"/>
</dbReference>
<evidence type="ECO:0000313" key="6">
    <source>
        <dbReference type="EMBL" id="BCD96947.1"/>
    </source>
</evidence>
<dbReference type="Pfam" id="PF13495">
    <property type="entry name" value="Phage_int_SAM_4"/>
    <property type="match status" value="1"/>
</dbReference>
<dbReference type="InterPro" id="IPR010998">
    <property type="entry name" value="Integrase_recombinase_N"/>
</dbReference>
<dbReference type="RefSeq" id="WP_236986430.1">
    <property type="nucleotide sequence ID" value="NZ_AP023086.1"/>
</dbReference>